<evidence type="ECO:0000256" key="1">
    <source>
        <dbReference type="SAM" id="MobiDB-lite"/>
    </source>
</evidence>
<dbReference type="Gene3D" id="1.25.40.10">
    <property type="entry name" value="Tetratricopeptide repeat domain"/>
    <property type="match status" value="1"/>
</dbReference>
<dbReference type="PANTHER" id="PTHR37612:SF20">
    <property type="entry name" value="PER-HEXAMER REPEAT PROTEIN 5-RELATED"/>
    <property type="match status" value="1"/>
</dbReference>
<feature type="compositionally biased region" description="Gly residues" evidence="1">
    <location>
        <begin position="255"/>
        <end position="288"/>
    </location>
</feature>
<dbReference type="InterPro" id="IPR024983">
    <property type="entry name" value="CHAT_dom"/>
</dbReference>
<dbReference type="Pfam" id="PF12770">
    <property type="entry name" value="CHAT"/>
    <property type="match status" value="1"/>
</dbReference>
<protein>
    <submittedName>
        <fullName evidence="3">CHAT domain-containing protein</fullName>
    </submittedName>
</protein>
<feature type="compositionally biased region" description="Gly residues" evidence="1">
    <location>
        <begin position="226"/>
        <end position="242"/>
    </location>
</feature>
<dbReference type="InterPro" id="IPR011990">
    <property type="entry name" value="TPR-like_helical_dom_sf"/>
</dbReference>
<feature type="compositionally biased region" description="Basic residues" evidence="1">
    <location>
        <begin position="300"/>
        <end position="316"/>
    </location>
</feature>
<keyword evidence="4" id="KW-1185">Reference proteome</keyword>
<feature type="domain" description="CHAT" evidence="2">
    <location>
        <begin position="1067"/>
        <end position="1351"/>
    </location>
</feature>
<evidence type="ECO:0000313" key="4">
    <source>
        <dbReference type="Proteomes" id="UP000661858"/>
    </source>
</evidence>
<proteinExistence type="predicted"/>
<name>A0A937JM20_9ACTN</name>
<dbReference type="InterPro" id="IPR052258">
    <property type="entry name" value="Diverse_Func_Domain-Protein"/>
</dbReference>
<reference evidence="3" key="1">
    <citation type="submission" date="2021-01" db="EMBL/GenBank/DDBJ databases">
        <title>WGS of actinomycetes isolated from Thailand.</title>
        <authorList>
            <person name="Thawai C."/>
        </authorList>
    </citation>
    <scope>NUCLEOTIDE SEQUENCE</scope>
    <source>
        <strain evidence="3">RCU-197</strain>
    </source>
</reference>
<sequence length="1352" mass="140573">MATETGYEREPAGEGRRADRERLVGSVLARLDRLAAPGGAADLLSEAALTEADALLSHLVLTPAEGGPGVDREVAYTLGVTLLARAGARQDAAAREADARTGLLLLGPFHCHPPDSPDVLAPPLRARLDELLGTGRPEDRGAVVRAHAAALADLGHLLLRLGIGLSWTQALEACAELTRGALPHLATEGPARALAGCNLGYALLILSHGTGDGTGKGTGSETDDGTGNGTGDGTGKGTGDPTGDGTRSGTDDGTGDGTGNRTGEGAGNETGDGTGKGTGDPTGEGAGEGTEEGAGDGAGPRRRAAGRRTRGGRTGHGRLDEAADVFRTAYAATPPDHPNHARCANGLALTLLGIAARTEDRTRLPEVIDLLRTATRSAGPADGNAAQMYSDLGHVLTLYARGAERAQDMSPEVREEAVGALRRALDLTPAEDHAALRTHLDRLAEAALIGAARAEPARAAALAAEAAEALRRLLGLTPQGHPDREGVRLRLAVHLVAAGRLVDGIALLAAADPMFAGNAGNAGNTGDAGNARLIAEAAARVRADAFRPDEPPGASALPPGLQADSDAVDAIVRDAMSGADPGHPVAAVLDLLGMGPQGGNGARGQELTDLAGLVVGHPGQASPADILERGAELELRRLARLPEAERVRALAAVLRGGTGEPEPPEPVDTGLLGEILAVYDRLLALAAPGSRTHRLLRSGRNGLAVMKSLQDSQNLREGDPARLDLVRGTLPQLRELYEELPRQLTDLGFEPELFAGQVALSFAEESPFERIQALEDGIRACRRRLAGLSPGTGEYDETRTTLAVQLFNRHLMWSEETDYTEAEALTRALTATTEPDGRSALLLHRWAAAVHHRLDNGRRFGAGPAGPGRSPSLVIRLASDAAARALDRHDPVDALETLEDGRAHLLSTALNARRELAALHGADAALHARLRTALDRLRAVRRSMEPGRRPTPEETTEQRAVLDRAARLITELKQRPGFQRFLTPLPLALADLRPAAAEGPVVSVNVHPRRCDALVLRPEGVLTVPLPRLAAADLTAQAEALRPALAALMAGPRDPLYPGARDIFTGTLAWLWDVLAEPVLDALDFSGPPAPGAPWPRLWWAPSGVLNSFPLHAAGHHGPGAPAGAAVLDRVASSYTPTLRALLYSRARRRAAPGRRGVVAVAMPETPGQVPLPRTVAEAAAALAATGGTPLTGPDATRAAVRDALLDAAVVHFACHAGSDPEDVTAGRLMLADGDLYVGELAGLRLETAELAYLSACGTARAGTAPPFADEVIHLASVFQLAGYTQSVATLWEVGDAFAARAAAAFHHALAPSLPSPAPLPAALALHDTVRTLRTADPERPWTWGALVHAGA</sequence>
<dbReference type="PANTHER" id="PTHR37612">
    <property type="entry name" value="FIBROIN HEAVY CHAIN FIB-H LIKE PROTEIN"/>
    <property type="match status" value="1"/>
</dbReference>
<dbReference type="EMBL" id="JAERRK010000009">
    <property type="protein sequence ID" value="MBL1084249.1"/>
    <property type="molecule type" value="Genomic_DNA"/>
</dbReference>
<dbReference type="Proteomes" id="UP000661858">
    <property type="component" value="Unassembled WGS sequence"/>
</dbReference>
<evidence type="ECO:0000259" key="2">
    <source>
        <dbReference type="Pfam" id="PF12770"/>
    </source>
</evidence>
<accession>A0A937JM20</accession>
<organism evidence="3 4">
    <name type="scientific">Streptomyces actinomycinicus</name>
    <dbReference type="NCBI Taxonomy" id="1695166"/>
    <lineage>
        <taxon>Bacteria</taxon>
        <taxon>Bacillati</taxon>
        <taxon>Actinomycetota</taxon>
        <taxon>Actinomycetes</taxon>
        <taxon>Kitasatosporales</taxon>
        <taxon>Streptomycetaceae</taxon>
        <taxon>Streptomyces</taxon>
    </lineage>
</organism>
<evidence type="ECO:0000313" key="3">
    <source>
        <dbReference type="EMBL" id="MBL1084249.1"/>
    </source>
</evidence>
<comment type="caution">
    <text evidence="3">The sequence shown here is derived from an EMBL/GenBank/DDBJ whole genome shotgun (WGS) entry which is preliminary data.</text>
</comment>
<dbReference type="RefSeq" id="WP_201837485.1">
    <property type="nucleotide sequence ID" value="NZ_JAERRK010000009.1"/>
</dbReference>
<gene>
    <name evidence="3" type="ORF">JK359_20145</name>
</gene>
<feature type="region of interest" description="Disordered" evidence="1">
    <location>
        <begin position="214"/>
        <end position="320"/>
    </location>
</feature>